<dbReference type="AlphaFoldDB" id="A0A246BTG0"/>
<dbReference type="RefSeq" id="WP_088246940.1">
    <property type="nucleotide sequence ID" value="NZ_NHMK01000007.1"/>
</dbReference>
<evidence type="ECO:0000313" key="2">
    <source>
        <dbReference type="Proteomes" id="UP000197208"/>
    </source>
</evidence>
<accession>A0A246BTG0</accession>
<dbReference type="Proteomes" id="UP000197208">
    <property type="component" value="Unassembled WGS sequence"/>
</dbReference>
<sequence length="428" mass="46170">MRVVNLLTAPWIPTPDGPVTLTDVWAEGAATGRLTSGRPLADAALLRLLCVMHARAHGEPQQYLQQHEAGLQLYDLTRPFMQVPAAWTDTLPETPIHALTLCHATGRDATLLGGTLDASPRAVSAADAVLDLLTYHAFAPSRGVTRFHYSKDTPLARVLTFHAHGATLQDTLALNAPPVAPTPPTWERAPDWQAWRQADPIPLDATTVHAWPWRSATLVPDSTTQVRAVKLASGPVPTAAPEQPSPDAHALQSTVPEADHVRLGRAYEQRRNPPSREGRRALVDALRQTLLRDPLAPLGFRHALTQGAQRVSVTGLSTRPGQPVILGVIQAELPWPTIAPGDAAALLTVVQEQADALERVLYVRAKTEGRTRQDVQAAPDLRVYWENVWPYLSGALVGAVLEEVLAEVAQSCAASALKGASSSLLRFS</sequence>
<gene>
    <name evidence="1" type="ORF">CBQ26_02000</name>
</gene>
<keyword evidence="2" id="KW-1185">Reference proteome</keyword>
<dbReference type="InterPro" id="IPR013381">
    <property type="entry name" value="CRISPR-assoc_prot_Cse1"/>
</dbReference>
<evidence type="ECO:0008006" key="3">
    <source>
        <dbReference type="Google" id="ProtNLM"/>
    </source>
</evidence>
<proteinExistence type="predicted"/>
<dbReference type="Pfam" id="PF09481">
    <property type="entry name" value="CRISPR_Cse1"/>
    <property type="match status" value="1"/>
</dbReference>
<dbReference type="EMBL" id="NHMK01000007">
    <property type="protein sequence ID" value="OWL98472.1"/>
    <property type="molecule type" value="Genomic_DNA"/>
</dbReference>
<comment type="caution">
    <text evidence="1">The sequence shown here is derived from an EMBL/GenBank/DDBJ whole genome shotgun (WGS) entry which is preliminary data.</text>
</comment>
<organism evidence="1 2">
    <name type="scientific">Deinococcus indicus</name>
    <dbReference type="NCBI Taxonomy" id="223556"/>
    <lineage>
        <taxon>Bacteria</taxon>
        <taxon>Thermotogati</taxon>
        <taxon>Deinococcota</taxon>
        <taxon>Deinococci</taxon>
        <taxon>Deinococcales</taxon>
        <taxon>Deinococcaceae</taxon>
        <taxon>Deinococcus</taxon>
    </lineage>
</organism>
<evidence type="ECO:0000313" key="1">
    <source>
        <dbReference type="EMBL" id="OWL98472.1"/>
    </source>
</evidence>
<protein>
    <recommendedName>
        <fullName evidence="3">Type I-E CRISPR-associated protein Cse1/CasA</fullName>
    </recommendedName>
</protein>
<reference evidence="1 2" key="1">
    <citation type="submission" date="2017-05" db="EMBL/GenBank/DDBJ databases">
        <title>De novo genome assembly of Deniococcus indicus strain DR1.</title>
        <authorList>
            <person name="Chauhan D."/>
            <person name="Yennamalli R.M."/>
            <person name="Priyadarshini R."/>
        </authorList>
    </citation>
    <scope>NUCLEOTIDE SEQUENCE [LARGE SCALE GENOMIC DNA]</scope>
    <source>
        <strain evidence="1 2">DR1</strain>
    </source>
</reference>
<name>A0A246BTG0_9DEIO</name>